<proteinExistence type="predicted"/>
<organism evidence="1 2">
    <name type="scientific">Phyllobacterium pellucidum</name>
    <dbReference type="NCBI Taxonomy" id="2740464"/>
    <lineage>
        <taxon>Bacteria</taxon>
        <taxon>Pseudomonadati</taxon>
        <taxon>Pseudomonadota</taxon>
        <taxon>Alphaproteobacteria</taxon>
        <taxon>Hyphomicrobiales</taxon>
        <taxon>Phyllobacteriaceae</taxon>
        <taxon>Phyllobacterium</taxon>
    </lineage>
</organism>
<protein>
    <submittedName>
        <fullName evidence="1">Uncharacterized protein</fullName>
    </submittedName>
</protein>
<gene>
    <name evidence="1" type="ORF">HQ945_04840</name>
</gene>
<comment type="caution">
    <text evidence="1">The sequence shown here is derived from an EMBL/GenBank/DDBJ whole genome shotgun (WGS) entry which is preliminary data.</text>
</comment>
<evidence type="ECO:0000313" key="2">
    <source>
        <dbReference type="Proteomes" id="UP000550508"/>
    </source>
</evidence>
<reference evidence="1 2" key="1">
    <citation type="submission" date="2020-05" db="EMBL/GenBank/DDBJ databases">
        <authorList>
            <person name="Kim M.K."/>
        </authorList>
    </citation>
    <scope>NUCLEOTIDE SEQUENCE [LARGE SCALE GENOMIC DNA]</scope>
    <source>
        <strain evidence="1 2">BT25</strain>
    </source>
</reference>
<accession>A0A849VNF6</accession>
<dbReference type="AlphaFoldDB" id="A0A849VNF6"/>
<name>A0A849VNF6_9HYPH</name>
<sequence length="81" mass="8933">MAKYFIVGEAGSKDLWLINLEERRIEPFTEAALESFEGADASFIRTVNKARSHGIAMIKGVDVAIASDNRNEASAMMLIDE</sequence>
<evidence type="ECO:0000313" key="1">
    <source>
        <dbReference type="EMBL" id="NTS30574.1"/>
    </source>
</evidence>
<dbReference type="Proteomes" id="UP000550508">
    <property type="component" value="Unassembled WGS sequence"/>
</dbReference>
<dbReference type="RefSeq" id="WP_091919752.1">
    <property type="nucleotide sequence ID" value="NZ_JABUMX010000001.1"/>
</dbReference>
<keyword evidence="2" id="KW-1185">Reference proteome</keyword>
<dbReference type="EMBL" id="JABUMX010000001">
    <property type="protein sequence ID" value="NTS30574.1"/>
    <property type="molecule type" value="Genomic_DNA"/>
</dbReference>